<dbReference type="InterPro" id="IPR027450">
    <property type="entry name" value="AlkB-like"/>
</dbReference>
<dbReference type="OrthoDB" id="412814at2759"/>
<dbReference type="Gene3D" id="2.60.120.590">
    <property type="entry name" value="Alpha-ketoglutarate-dependent dioxygenase AlkB-like"/>
    <property type="match status" value="1"/>
</dbReference>
<dbReference type="InterPro" id="IPR032857">
    <property type="entry name" value="ALKBH4"/>
</dbReference>
<accession>A0A8J2SIR3</accession>
<comment type="caution">
    <text evidence="3">The sequence shown here is derived from an EMBL/GenBank/DDBJ whole genome shotgun (WGS) entry which is preliminary data.</text>
</comment>
<dbReference type="Proteomes" id="UP000789595">
    <property type="component" value="Unassembled WGS sequence"/>
</dbReference>
<dbReference type="PANTHER" id="PTHR12463">
    <property type="entry name" value="OXYGENASE-RELATED"/>
    <property type="match status" value="1"/>
</dbReference>
<organism evidence="3 4">
    <name type="scientific">Pelagomonas calceolata</name>
    <dbReference type="NCBI Taxonomy" id="35677"/>
    <lineage>
        <taxon>Eukaryota</taxon>
        <taxon>Sar</taxon>
        <taxon>Stramenopiles</taxon>
        <taxon>Ochrophyta</taxon>
        <taxon>Pelagophyceae</taxon>
        <taxon>Pelagomonadales</taxon>
        <taxon>Pelagomonadaceae</taxon>
        <taxon>Pelagomonas</taxon>
    </lineage>
</organism>
<name>A0A8J2SIR3_9STRA</name>
<feature type="domain" description="Alpha-ketoglutarate-dependent dioxygenase AlkB-like" evidence="2">
    <location>
        <begin position="138"/>
        <end position="258"/>
    </location>
</feature>
<gene>
    <name evidence="3" type="ORF">PECAL_4P00380</name>
</gene>
<keyword evidence="4" id="KW-1185">Reference proteome</keyword>
<dbReference type="GO" id="GO:0070988">
    <property type="term" value="P:demethylation"/>
    <property type="evidence" value="ECO:0007669"/>
    <property type="project" value="InterPro"/>
</dbReference>
<dbReference type="InterPro" id="IPR037151">
    <property type="entry name" value="AlkB-like_sf"/>
</dbReference>
<dbReference type="GO" id="GO:0016491">
    <property type="term" value="F:oxidoreductase activity"/>
    <property type="evidence" value="ECO:0007669"/>
    <property type="project" value="TreeGrafter"/>
</dbReference>
<feature type="region of interest" description="Disordered" evidence="1">
    <location>
        <begin position="1"/>
        <end position="24"/>
    </location>
</feature>
<dbReference type="PANTHER" id="PTHR12463:SF1">
    <property type="entry name" value="2-OXOGLUTARATE AND FE-DEPENDENT OXYGENASE FAMILY PROTEIN"/>
    <property type="match status" value="1"/>
</dbReference>
<sequence length="267" mass="29734">MDRFVVKTKRSNEPAKPTKPTKRASEEIGWARCPICDATVAISVMGQHVDSGCKAFAGAKRRRSDVAAAPALFAVPHETLGGQYIVADFLSEEEEAEILAFLDADADPPWKDCRFNGRHRGKHWGVRIDIAAGKLLEQTHAMPEVLRNVVRKMRTVDVLQAFYPNECNAIDYVKDRGAYLKAHCDHRGLSGDVLVNLCLAGSATMTYTKDGEPEAPAYRVLLPRRGLQVQTGEVRYSYRHGISNADLHDARRVSITFRSNKDPNHHV</sequence>
<protein>
    <recommendedName>
        <fullName evidence="2">Alpha-ketoglutarate-dependent dioxygenase AlkB-like domain-containing protein</fullName>
    </recommendedName>
</protein>
<dbReference type="EMBL" id="CAKKNE010000004">
    <property type="protein sequence ID" value="CAH0372878.1"/>
    <property type="molecule type" value="Genomic_DNA"/>
</dbReference>
<reference evidence="3" key="1">
    <citation type="submission" date="2021-11" db="EMBL/GenBank/DDBJ databases">
        <authorList>
            <consortium name="Genoscope - CEA"/>
            <person name="William W."/>
        </authorList>
    </citation>
    <scope>NUCLEOTIDE SEQUENCE</scope>
</reference>
<proteinExistence type="predicted"/>
<evidence type="ECO:0000313" key="3">
    <source>
        <dbReference type="EMBL" id="CAH0372878.1"/>
    </source>
</evidence>
<evidence type="ECO:0000256" key="1">
    <source>
        <dbReference type="SAM" id="MobiDB-lite"/>
    </source>
</evidence>
<dbReference type="AlphaFoldDB" id="A0A8J2SIR3"/>
<evidence type="ECO:0000313" key="4">
    <source>
        <dbReference type="Proteomes" id="UP000789595"/>
    </source>
</evidence>
<evidence type="ECO:0000259" key="2">
    <source>
        <dbReference type="Pfam" id="PF13532"/>
    </source>
</evidence>
<dbReference type="SUPFAM" id="SSF51197">
    <property type="entry name" value="Clavaminate synthase-like"/>
    <property type="match status" value="1"/>
</dbReference>
<feature type="compositionally biased region" description="Basic and acidic residues" evidence="1">
    <location>
        <begin position="1"/>
        <end position="13"/>
    </location>
</feature>
<dbReference type="Pfam" id="PF13532">
    <property type="entry name" value="2OG-FeII_Oxy_2"/>
    <property type="match status" value="1"/>
</dbReference>
<dbReference type="GO" id="GO:0032451">
    <property type="term" value="F:demethylase activity"/>
    <property type="evidence" value="ECO:0007669"/>
    <property type="project" value="TreeGrafter"/>
</dbReference>